<evidence type="ECO:0000313" key="5">
    <source>
        <dbReference type="EMBL" id="MBI4726160.1"/>
    </source>
</evidence>
<dbReference type="SUPFAM" id="SSF52129">
    <property type="entry name" value="Caspase-like"/>
    <property type="match status" value="1"/>
</dbReference>
<dbReference type="Gene3D" id="2.60.40.4070">
    <property type="match status" value="1"/>
</dbReference>
<dbReference type="NCBIfam" id="TIGR04183">
    <property type="entry name" value="Por_Secre_tail"/>
    <property type="match status" value="1"/>
</dbReference>
<dbReference type="GO" id="GO:0004197">
    <property type="term" value="F:cysteine-type endopeptidase activity"/>
    <property type="evidence" value="ECO:0007669"/>
    <property type="project" value="InterPro"/>
</dbReference>
<protein>
    <submittedName>
        <fullName evidence="5">Type IX secretion system sortase PorU</fullName>
    </submittedName>
</protein>
<dbReference type="Pfam" id="PF01364">
    <property type="entry name" value="Peptidase_C25"/>
    <property type="match status" value="1"/>
</dbReference>
<comment type="caution">
    <text evidence="5">The sequence shown here is derived from an EMBL/GenBank/DDBJ whole genome shotgun (WGS) entry which is preliminary data.</text>
</comment>
<evidence type="ECO:0000259" key="2">
    <source>
        <dbReference type="Pfam" id="PF01364"/>
    </source>
</evidence>
<feature type="domain" description="FlgD/Vpr Ig-like" evidence="4">
    <location>
        <begin position="1241"/>
        <end position="1296"/>
    </location>
</feature>
<dbReference type="Gene3D" id="3.40.50.1460">
    <property type="match status" value="1"/>
</dbReference>
<dbReference type="CDD" id="cd02258">
    <property type="entry name" value="Peptidase_C25_N"/>
    <property type="match status" value="1"/>
</dbReference>
<dbReference type="GO" id="GO:0006508">
    <property type="term" value="P:proteolysis"/>
    <property type="evidence" value="ECO:0007669"/>
    <property type="project" value="InterPro"/>
</dbReference>
<dbReference type="InterPro" id="IPR029031">
    <property type="entry name" value="Gingipain_N_sf"/>
</dbReference>
<sequence length="1310" mass="146216">MTKKQIIIICTIGFMSVPALAQIKLLKSGDSEALISCHFAPVSFTLNDLGQTRPSISGCQTEGEPGQPISLYRQVMVGIPQNARVEVKMLSGEYDEYSGIDLAPVPFLEAKGQNDLGSYVYRKNDNYYQSKGLFPQTPVLLHFVDMLRRHRVAWVKVYPTQYDPVSKKLRIYRSIQVQVTWDIPGRPSVISDDEVYGPILADQIINYSQSKSWLAEYSKSGAKADDPFAAAPVWYKLSVVSQGIYRMDYNYLKRNGINPDIIDPRTIKIYNGGSRAFSKSYIPPTADSLKQMSIMVKGEQDGKFDAGDQIVFFGQSLAGWDKNSALLNGHFYNPYGETNSYWLCWGGTAGLRMAERDCRPISLNYIAPQSFNDTLHFEQDAFNPFNSGELWYWLSLKRMTGEAYHDYSLPFDLSYAMPGSARIKIDYRSGTNGNHHLNWGVNGILYNGKKWTAGPDSGPFSDSLILPDIPASNNTINLQLDRDAADTMDIVYLNWFEVYYRRNYQAFNYNLKFRADSLAGQPYRFRLTGFASDSLTILDISNPEKPVNIKSDRIYQSYSEFEDVWRKGRFYWAAASPGWQRPVKIEPYASQNLRQKYLTVNYLVITADEFWPQVQALLNLHAGESRLQPMAAVKLSWIYNEFSFGLKDPSAIRKFLDHIYLNSNGPNPKRCLLFGDGSYDYREIDKTWGRHNFIPTHQEDGLRLELGEYLFDTFDDWYVRLNGLNLPQLILARIPAKNADEAWTVVNKVFRYKSASGDMQWRNRAILVADDEFVSGGSYSGETIHTTDSESLAQYSLPDSYDIEKVYGVMREYPMDSDKHKSDARNALISNWNIGAGIINFFGHGAYWVWGHEWYFRDTDVANLANGDKLPLVVMGTCGTSRFDMNRYESIGTSLVVKSGGGAIATVGATRGTGSNGNFNLAKGIYDSLFKRPYDIGQAVYNGKLASGGNHLYILMGDPALYLAKPAGVCSLVLNDDTLKSRGLYSVKGKISGLTSSFNGQALLTLYDAVRTDSSLYTHSLKFKIPGQPLVKFGAMVQNDSLSASFILPNISSLRSETLSGARLGVYAWGSNADVSGVLGGDLWIGGTDTAALSDTVKPNIELWANDVKLINGDPVGTSSRLAVKVRDDAGLNVIPFSASQTDQVQLLINDKELKNLSDDFIFDIGSTNSGQALWTVPENFKIGSNKLRLSACDLASNKGVLEINLNVLASSGENKIDGVYNYPNPFRQSTCFTFNLYQEGDVTIKIYTIGGRMIKTLAQNGRSFGYHQIYWDGRDADGSLLANGVYFYKITVKGQSGEASAIGKMVVMK</sequence>
<dbReference type="Pfam" id="PF08126">
    <property type="entry name" value="Propeptide_C25"/>
    <property type="match status" value="1"/>
</dbReference>
<dbReference type="InterPro" id="IPR029030">
    <property type="entry name" value="Caspase-like_dom_sf"/>
</dbReference>
<feature type="domain" description="Gingipain" evidence="2">
    <location>
        <begin position="602"/>
        <end position="961"/>
    </location>
</feature>
<dbReference type="NCBIfam" id="NF033707">
    <property type="entry name" value="T9SS_sortase"/>
    <property type="match status" value="1"/>
</dbReference>
<dbReference type="InterPro" id="IPR026444">
    <property type="entry name" value="Secre_tail"/>
</dbReference>
<dbReference type="Gene3D" id="3.40.50.10390">
    <property type="entry name" value="Gingipain r, domain 1"/>
    <property type="match status" value="1"/>
</dbReference>
<proteinExistence type="predicted"/>
<evidence type="ECO:0000259" key="3">
    <source>
        <dbReference type="Pfam" id="PF08126"/>
    </source>
</evidence>
<evidence type="ECO:0000256" key="1">
    <source>
        <dbReference type="ARBA" id="ARBA00022729"/>
    </source>
</evidence>
<keyword evidence="1" id="KW-0732">Signal</keyword>
<dbReference type="EMBL" id="JACQXR010000034">
    <property type="protein sequence ID" value="MBI4726160.1"/>
    <property type="molecule type" value="Genomic_DNA"/>
</dbReference>
<dbReference type="InterPro" id="IPR012600">
    <property type="entry name" value="Propeptide_C25"/>
</dbReference>
<feature type="domain" description="Gingipain propeptide" evidence="3">
    <location>
        <begin position="52"/>
        <end position="208"/>
    </location>
</feature>
<accession>A0A933I7P6</accession>
<reference evidence="5" key="1">
    <citation type="submission" date="2020-07" db="EMBL/GenBank/DDBJ databases">
        <title>Huge and variable diversity of episymbiotic CPR bacteria and DPANN archaea in groundwater ecosystems.</title>
        <authorList>
            <person name="He C.Y."/>
            <person name="Keren R."/>
            <person name="Whittaker M."/>
            <person name="Farag I.F."/>
            <person name="Doudna J."/>
            <person name="Cate J.H.D."/>
            <person name="Banfield J.F."/>
        </authorList>
    </citation>
    <scope>NUCLEOTIDE SEQUENCE</scope>
    <source>
        <strain evidence="5">NC_groundwater_1520_Pr4_B-0.1um_53_5</strain>
    </source>
</reference>
<dbReference type="Gene3D" id="2.60.40.3800">
    <property type="match status" value="1"/>
</dbReference>
<evidence type="ECO:0000313" key="6">
    <source>
        <dbReference type="Proteomes" id="UP000736328"/>
    </source>
</evidence>
<evidence type="ECO:0000259" key="4">
    <source>
        <dbReference type="Pfam" id="PF13860"/>
    </source>
</evidence>
<dbReference type="InterPro" id="IPR001769">
    <property type="entry name" value="Gingipain"/>
</dbReference>
<gene>
    <name evidence="5" type="primary">porU</name>
    <name evidence="5" type="ORF">HY768_02865</name>
</gene>
<dbReference type="InterPro" id="IPR025965">
    <property type="entry name" value="FlgD/Vpr_Ig-like"/>
</dbReference>
<dbReference type="Pfam" id="PF13860">
    <property type="entry name" value="FlgD_ig"/>
    <property type="match status" value="1"/>
</dbReference>
<name>A0A933I7P6_UNCT6</name>
<organism evidence="5 6">
    <name type="scientific">candidate division TA06 bacterium</name>
    <dbReference type="NCBI Taxonomy" id="2250710"/>
    <lineage>
        <taxon>Bacteria</taxon>
        <taxon>Bacteria division TA06</taxon>
    </lineage>
</organism>
<dbReference type="InterPro" id="IPR038490">
    <property type="entry name" value="Gingipain_propep_sf"/>
</dbReference>
<dbReference type="Proteomes" id="UP000736328">
    <property type="component" value="Unassembled WGS sequence"/>
</dbReference>